<dbReference type="RefSeq" id="WP_076200024.1">
    <property type="nucleotide sequence ID" value="NZ_CP019236.1"/>
</dbReference>
<name>A0A1P8JWM2_9BURK</name>
<dbReference type="AlphaFoldDB" id="A0A1P8JWM2"/>
<dbReference type="Proteomes" id="UP000186609">
    <property type="component" value="Chromosome"/>
</dbReference>
<evidence type="ECO:0000313" key="2">
    <source>
        <dbReference type="Proteomes" id="UP000186609"/>
    </source>
</evidence>
<proteinExistence type="predicted"/>
<protein>
    <submittedName>
        <fullName evidence="1">Uncharacterized protein</fullName>
    </submittedName>
</protein>
<evidence type="ECO:0000313" key="1">
    <source>
        <dbReference type="EMBL" id="APW38145.1"/>
    </source>
</evidence>
<accession>A0A1P8JWM2</accession>
<sequence length="85" mass="9120">MNDQIAAALHALLMAQAGQIRAMQVINDTLITTIGRASPELLDALNESIGTVTHWGAENLEEGSLDSYHAMIGSTTRLIETLQDS</sequence>
<gene>
    <name evidence="1" type="ORF">RD110_13845</name>
</gene>
<organism evidence="1 2">
    <name type="scientific">Rhodoferax koreensis</name>
    <dbReference type="NCBI Taxonomy" id="1842727"/>
    <lineage>
        <taxon>Bacteria</taxon>
        <taxon>Pseudomonadati</taxon>
        <taxon>Pseudomonadota</taxon>
        <taxon>Betaproteobacteria</taxon>
        <taxon>Burkholderiales</taxon>
        <taxon>Comamonadaceae</taxon>
        <taxon>Rhodoferax</taxon>
    </lineage>
</organism>
<dbReference type="EMBL" id="CP019236">
    <property type="protein sequence ID" value="APW38145.1"/>
    <property type="molecule type" value="Genomic_DNA"/>
</dbReference>
<dbReference type="STRING" id="1842727.RD110_13845"/>
<dbReference type="KEGG" id="rhy:RD110_13845"/>
<reference evidence="1 2" key="1">
    <citation type="submission" date="2017-01" db="EMBL/GenBank/DDBJ databases">
        <authorList>
            <person name="Mah S.A."/>
            <person name="Swanson W.J."/>
            <person name="Moy G.W."/>
            <person name="Vacquier V.D."/>
        </authorList>
    </citation>
    <scope>NUCLEOTIDE SEQUENCE [LARGE SCALE GENOMIC DNA]</scope>
    <source>
        <strain evidence="1 2">DCY110</strain>
    </source>
</reference>
<keyword evidence="2" id="KW-1185">Reference proteome</keyword>